<reference evidence="1" key="1">
    <citation type="journal article" date="2020" name="New Phytol.">
        <title>Comparative genomics reveals dynamic genome evolution in host specialist ectomycorrhizal fungi.</title>
        <authorList>
            <person name="Lofgren L.A."/>
            <person name="Nguyen N.H."/>
            <person name="Vilgalys R."/>
            <person name="Ruytinx J."/>
            <person name="Liao H.L."/>
            <person name="Branco S."/>
            <person name="Kuo A."/>
            <person name="LaButti K."/>
            <person name="Lipzen A."/>
            <person name="Andreopoulos W."/>
            <person name="Pangilinan J."/>
            <person name="Riley R."/>
            <person name="Hundley H."/>
            <person name="Na H."/>
            <person name="Barry K."/>
            <person name="Grigoriev I.V."/>
            <person name="Stajich J.E."/>
            <person name="Kennedy P.G."/>
        </authorList>
    </citation>
    <scope>NUCLEOTIDE SEQUENCE</scope>
    <source>
        <strain evidence="1">FC423</strain>
    </source>
</reference>
<dbReference type="EMBL" id="JABBWM010000004">
    <property type="protein sequence ID" value="KAG2117957.1"/>
    <property type="molecule type" value="Genomic_DNA"/>
</dbReference>
<gene>
    <name evidence="1" type="ORF">F5147DRAFT_253179</name>
</gene>
<dbReference type="Proteomes" id="UP000823399">
    <property type="component" value="Unassembled WGS sequence"/>
</dbReference>
<dbReference type="AlphaFoldDB" id="A0A9P7FJ82"/>
<dbReference type="RefSeq" id="XP_041298474.1">
    <property type="nucleotide sequence ID" value="XM_041428850.1"/>
</dbReference>
<dbReference type="GeneID" id="64691109"/>
<name>A0A9P7FJ82_9AGAM</name>
<comment type="caution">
    <text evidence="1">The sequence shown here is derived from an EMBL/GenBank/DDBJ whole genome shotgun (WGS) entry which is preliminary data.</text>
</comment>
<accession>A0A9P7FJ82</accession>
<evidence type="ECO:0000313" key="1">
    <source>
        <dbReference type="EMBL" id="KAG2117957.1"/>
    </source>
</evidence>
<sequence>MRLRTASWNVQTRVHHLLLNSLCSALFEPWDANTYIPCATRITPLWPCGIYPPSLLVRCPGQCRLHRSTEHMRFSRRCRVDQLSVLDAVPGLRIGHSSLDVAPRIVFNFGMAALCSIIFPD</sequence>
<protein>
    <submittedName>
        <fullName evidence="1">Uncharacterized protein</fullName>
    </submittedName>
</protein>
<keyword evidence="2" id="KW-1185">Reference proteome</keyword>
<evidence type="ECO:0000313" key="2">
    <source>
        <dbReference type="Proteomes" id="UP000823399"/>
    </source>
</evidence>
<organism evidence="1 2">
    <name type="scientific">Suillus discolor</name>
    <dbReference type="NCBI Taxonomy" id="1912936"/>
    <lineage>
        <taxon>Eukaryota</taxon>
        <taxon>Fungi</taxon>
        <taxon>Dikarya</taxon>
        <taxon>Basidiomycota</taxon>
        <taxon>Agaricomycotina</taxon>
        <taxon>Agaricomycetes</taxon>
        <taxon>Agaricomycetidae</taxon>
        <taxon>Boletales</taxon>
        <taxon>Suillineae</taxon>
        <taxon>Suillaceae</taxon>
        <taxon>Suillus</taxon>
    </lineage>
</organism>
<proteinExistence type="predicted"/>